<keyword evidence="2" id="KW-1133">Transmembrane helix</keyword>
<feature type="compositionally biased region" description="Basic and acidic residues" evidence="1">
    <location>
        <begin position="155"/>
        <end position="167"/>
    </location>
</feature>
<proteinExistence type="predicted"/>
<feature type="transmembrane region" description="Helical" evidence="2">
    <location>
        <begin position="12"/>
        <end position="28"/>
    </location>
</feature>
<evidence type="ECO:0000313" key="4">
    <source>
        <dbReference type="Proteomes" id="UP000762676"/>
    </source>
</evidence>
<feature type="compositionally biased region" description="Basic residues" evidence="1">
    <location>
        <begin position="356"/>
        <end position="379"/>
    </location>
</feature>
<evidence type="ECO:0000256" key="2">
    <source>
        <dbReference type="SAM" id="Phobius"/>
    </source>
</evidence>
<feature type="region of interest" description="Disordered" evidence="1">
    <location>
        <begin position="313"/>
        <end position="416"/>
    </location>
</feature>
<name>A0AAV4IYD5_9GAST</name>
<gene>
    <name evidence="3" type="ORF">ElyMa_004933500</name>
</gene>
<feature type="region of interest" description="Disordered" evidence="1">
    <location>
        <begin position="429"/>
        <end position="463"/>
    </location>
</feature>
<dbReference type="AlphaFoldDB" id="A0AAV4IYD5"/>
<feature type="compositionally biased region" description="Polar residues" evidence="1">
    <location>
        <begin position="443"/>
        <end position="463"/>
    </location>
</feature>
<feature type="compositionally biased region" description="Basic residues" evidence="1">
    <location>
        <begin position="388"/>
        <end position="410"/>
    </location>
</feature>
<protein>
    <submittedName>
        <fullName evidence="3">Uncharacterized protein</fullName>
    </submittedName>
</protein>
<evidence type="ECO:0000256" key="1">
    <source>
        <dbReference type="SAM" id="MobiDB-lite"/>
    </source>
</evidence>
<keyword evidence="4" id="KW-1185">Reference proteome</keyword>
<organism evidence="3 4">
    <name type="scientific">Elysia marginata</name>
    <dbReference type="NCBI Taxonomy" id="1093978"/>
    <lineage>
        <taxon>Eukaryota</taxon>
        <taxon>Metazoa</taxon>
        <taxon>Spiralia</taxon>
        <taxon>Lophotrochozoa</taxon>
        <taxon>Mollusca</taxon>
        <taxon>Gastropoda</taxon>
        <taxon>Heterobranchia</taxon>
        <taxon>Euthyneura</taxon>
        <taxon>Panpulmonata</taxon>
        <taxon>Sacoglossa</taxon>
        <taxon>Placobranchoidea</taxon>
        <taxon>Plakobranchidae</taxon>
        <taxon>Elysia</taxon>
    </lineage>
</organism>
<reference evidence="3 4" key="1">
    <citation type="journal article" date="2021" name="Elife">
        <title>Chloroplast acquisition without the gene transfer in kleptoplastic sea slugs, Plakobranchus ocellatus.</title>
        <authorList>
            <person name="Maeda T."/>
            <person name="Takahashi S."/>
            <person name="Yoshida T."/>
            <person name="Shimamura S."/>
            <person name="Takaki Y."/>
            <person name="Nagai Y."/>
            <person name="Toyoda A."/>
            <person name="Suzuki Y."/>
            <person name="Arimoto A."/>
            <person name="Ishii H."/>
            <person name="Satoh N."/>
            <person name="Nishiyama T."/>
            <person name="Hasebe M."/>
            <person name="Maruyama T."/>
            <person name="Minagawa J."/>
            <person name="Obokata J."/>
            <person name="Shigenobu S."/>
        </authorList>
    </citation>
    <scope>NUCLEOTIDE SEQUENCE [LARGE SCALE GENOMIC DNA]</scope>
</reference>
<dbReference type="EMBL" id="BMAT01009877">
    <property type="protein sequence ID" value="GFS15469.1"/>
    <property type="molecule type" value="Genomic_DNA"/>
</dbReference>
<feature type="compositionally biased region" description="Basic residues" evidence="1">
    <location>
        <begin position="327"/>
        <end position="336"/>
    </location>
</feature>
<feature type="region of interest" description="Disordered" evidence="1">
    <location>
        <begin position="216"/>
        <end position="235"/>
    </location>
</feature>
<sequence>MDLTFEESLPLIFYSFFALIILALLVLTKSGSKKLAADKTVETEKLLCRQNKFPDIGVLKCRLTGKHRNRHRNHRDRLQNDQRGTASGSAIALLPNLTIEKKSPISTLFSNNTSCPSVYFSDTSPQESEANFVTVHTEEVVRHDAKPCLSLGSNDDTRAPSISKEEPLLDPSGANSSEVCKGSSGKPGKCNTIAVTGQEEDCASKRNASSLYPAVENRTETCRQKSDRQHIPTTQRGVQEMLGLVREEQAEVKPGPSYSSTSSDDEDLFHIARPALPTTIASSGVCIDSFAEIDVCSPVQKERTVCYPVQNSLPHFGLPKEKTSGKPARKKKKLVKTKATLEAHCGLKTPPIGANKSKRPTSKPKSRSRSSSRASSKRPRSTENEKFKPKKTINKTKGAKMKRSQKKKKTEKQLAIKEATREVVAARIAQAPGSKLYSPVPASANSRTSDTDGTSVLNTSTWA</sequence>
<keyword evidence="2" id="KW-0472">Membrane</keyword>
<keyword evidence="2" id="KW-0812">Transmembrane</keyword>
<comment type="caution">
    <text evidence="3">The sequence shown here is derived from an EMBL/GenBank/DDBJ whole genome shotgun (WGS) entry which is preliminary data.</text>
</comment>
<feature type="region of interest" description="Disordered" evidence="1">
    <location>
        <begin position="147"/>
        <end position="184"/>
    </location>
</feature>
<evidence type="ECO:0000313" key="3">
    <source>
        <dbReference type="EMBL" id="GFS15469.1"/>
    </source>
</evidence>
<dbReference type="Proteomes" id="UP000762676">
    <property type="component" value="Unassembled WGS sequence"/>
</dbReference>
<accession>A0AAV4IYD5</accession>
<feature type="compositionally biased region" description="Basic and acidic residues" evidence="1">
    <location>
        <begin position="217"/>
        <end position="230"/>
    </location>
</feature>